<keyword evidence="3 8" id="KW-0378">Hydrolase</keyword>
<dbReference type="PROSITE" id="PS01195">
    <property type="entry name" value="PEPT_TRNA_HYDROL_1"/>
    <property type="match status" value="1"/>
</dbReference>
<comment type="similarity">
    <text evidence="5 8 10">Belongs to the PTH family.</text>
</comment>
<reference evidence="12" key="1">
    <citation type="submission" date="2016-10" db="EMBL/GenBank/DDBJ databases">
        <authorList>
            <person name="Varghese N."/>
            <person name="Submissions S."/>
        </authorList>
    </citation>
    <scope>NUCLEOTIDE SEQUENCE [LARGE SCALE GENOMIC DNA]</scope>
    <source>
        <strain evidence="12">DSM 20406</strain>
    </source>
</reference>
<evidence type="ECO:0000313" key="12">
    <source>
        <dbReference type="Proteomes" id="UP000183028"/>
    </source>
</evidence>
<comment type="subunit">
    <text evidence="8">Monomer.</text>
</comment>
<feature type="binding site" evidence="8">
    <location>
        <position position="112"/>
    </location>
    <ligand>
        <name>tRNA</name>
        <dbReference type="ChEBI" id="CHEBI:17843"/>
    </ligand>
</feature>
<dbReference type="OrthoDB" id="9800507at2"/>
<feature type="binding site" evidence="8">
    <location>
        <position position="66"/>
    </location>
    <ligand>
        <name>tRNA</name>
        <dbReference type="ChEBI" id="CHEBI:17843"/>
    </ligand>
</feature>
<feature type="site" description="Stabilizes the basic form of H active site to accept a proton" evidence="8">
    <location>
        <position position="91"/>
    </location>
</feature>
<keyword evidence="4 8" id="KW-0694">RNA-binding</keyword>
<comment type="function">
    <text evidence="8">Hydrolyzes ribosome-free peptidyl-tRNAs (with 1 or more amino acids incorporated), which drop off the ribosome during protein synthesis, or as a result of ribosome stalling.</text>
</comment>
<keyword evidence="8" id="KW-0963">Cytoplasm</keyword>
<comment type="subcellular location">
    <subcellularLocation>
        <location evidence="8">Cytoplasm</location>
    </subcellularLocation>
</comment>
<dbReference type="RefSeq" id="WP_033162834.1">
    <property type="nucleotide sequence ID" value="NZ_CACVPP010000057.1"/>
</dbReference>
<dbReference type="GO" id="GO:0006515">
    <property type="term" value="P:protein quality control for misfolded or incompletely synthesized proteins"/>
    <property type="evidence" value="ECO:0007669"/>
    <property type="project" value="UniProtKB-UniRule"/>
</dbReference>
<dbReference type="EC" id="3.1.1.29" evidence="1 8"/>
<dbReference type="AlphaFoldDB" id="A0A1H6SKZ1"/>
<feature type="binding site" evidence="8">
    <location>
        <position position="64"/>
    </location>
    <ligand>
        <name>tRNA</name>
        <dbReference type="ChEBI" id="CHEBI:17843"/>
    </ligand>
</feature>
<dbReference type="SUPFAM" id="SSF53178">
    <property type="entry name" value="Peptidyl-tRNA hydrolase-like"/>
    <property type="match status" value="1"/>
</dbReference>
<dbReference type="Gene3D" id="3.40.50.1470">
    <property type="entry name" value="Peptidyl-tRNA hydrolase"/>
    <property type="match status" value="1"/>
</dbReference>
<evidence type="ECO:0000256" key="6">
    <source>
        <dbReference type="ARBA" id="ARBA00048707"/>
    </source>
</evidence>
<evidence type="ECO:0000313" key="11">
    <source>
        <dbReference type="EMBL" id="SEI67576.1"/>
    </source>
</evidence>
<dbReference type="PANTHER" id="PTHR17224:SF1">
    <property type="entry name" value="PEPTIDYL-TRNA HYDROLASE"/>
    <property type="match status" value="1"/>
</dbReference>
<comment type="catalytic activity">
    <reaction evidence="6 8 9">
        <text>an N-acyl-L-alpha-aminoacyl-tRNA + H2O = an N-acyl-L-amino acid + a tRNA + H(+)</text>
        <dbReference type="Rhea" id="RHEA:54448"/>
        <dbReference type="Rhea" id="RHEA-COMP:10123"/>
        <dbReference type="Rhea" id="RHEA-COMP:13883"/>
        <dbReference type="ChEBI" id="CHEBI:15377"/>
        <dbReference type="ChEBI" id="CHEBI:15378"/>
        <dbReference type="ChEBI" id="CHEBI:59874"/>
        <dbReference type="ChEBI" id="CHEBI:78442"/>
        <dbReference type="ChEBI" id="CHEBI:138191"/>
        <dbReference type="EC" id="3.1.1.29"/>
    </reaction>
</comment>
<gene>
    <name evidence="8" type="primary">pth</name>
    <name evidence="11" type="ORF">SAMN04487834_10167</name>
</gene>
<dbReference type="GO" id="GO:0000049">
    <property type="term" value="F:tRNA binding"/>
    <property type="evidence" value="ECO:0007669"/>
    <property type="project" value="UniProtKB-UniRule"/>
</dbReference>
<protein>
    <recommendedName>
        <fullName evidence="7 8">Peptidyl-tRNA hydrolase</fullName>
        <shortName evidence="8">Pth</shortName>
        <ecNumber evidence="1 8">3.1.1.29</ecNumber>
    </recommendedName>
</protein>
<dbReference type="GO" id="GO:0004045">
    <property type="term" value="F:peptidyl-tRNA hydrolase activity"/>
    <property type="evidence" value="ECO:0007669"/>
    <property type="project" value="UniProtKB-UniRule"/>
</dbReference>
<dbReference type="InterPro" id="IPR018171">
    <property type="entry name" value="Pept_tRNA_hydro_CS"/>
</dbReference>
<evidence type="ECO:0000256" key="5">
    <source>
        <dbReference type="ARBA" id="ARBA00038063"/>
    </source>
</evidence>
<dbReference type="GeneID" id="54120237"/>
<dbReference type="NCBIfam" id="TIGR00447">
    <property type="entry name" value="pth"/>
    <property type="match status" value="1"/>
</dbReference>
<name>A0A1H6SKZ1_9FIRM</name>
<dbReference type="CDD" id="cd00462">
    <property type="entry name" value="PTH"/>
    <property type="match status" value="1"/>
</dbReference>
<feature type="binding site" evidence="8">
    <location>
        <position position="14"/>
    </location>
    <ligand>
        <name>tRNA</name>
        <dbReference type="ChEBI" id="CHEBI:17843"/>
    </ligand>
</feature>
<sequence length="186" mass="21189">MKLIIGLGNPGKKYDQTRHNTGFMVMDALAKKLNVSIDTKKFDGLYTKFKYHGEDVILLKPQTYMNESGQSVSQVMKYFKVDSDDVMVVYDDMDMPTGKLRIRLKGSAGGHNGIKSLIAHMHTQEFKRIRVGIDKMKHYDTVDWVLGHFSIPEMQLLLPGIDKAVDAIICWIETDDINKVMNQYNG</sequence>
<dbReference type="PROSITE" id="PS01196">
    <property type="entry name" value="PEPT_TRNA_HYDROL_2"/>
    <property type="match status" value="1"/>
</dbReference>
<dbReference type="InterPro" id="IPR001328">
    <property type="entry name" value="Pept_tRNA_hydro"/>
</dbReference>
<proteinExistence type="inferred from homology"/>
<keyword evidence="2 8" id="KW-0820">tRNA-binding</keyword>
<dbReference type="Proteomes" id="UP000183028">
    <property type="component" value="Unassembled WGS sequence"/>
</dbReference>
<accession>A0A1H6SKZ1</accession>
<dbReference type="InterPro" id="IPR036416">
    <property type="entry name" value="Pept_tRNA_hydro_sf"/>
</dbReference>
<dbReference type="PANTHER" id="PTHR17224">
    <property type="entry name" value="PEPTIDYL-TRNA HYDROLASE"/>
    <property type="match status" value="1"/>
</dbReference>
<evidence type="ECO:0000256" key="2">
    <source>
        <dbReference type="ARBA" id="ARBA00022555"/>
    </source>
</evidence>
<evidence type="ECO:0000256" key="7">
    <source>
        <dbReference type="ARBA" id="ARBA00050038"/>
    </source>
</evidence>
<evidence type="ECO:0000256" key="10">
    <source>
        <dbReference type="RuleBase" id="RU004320"/>
    </source>
</evidence>
<evidence type="ECO:0000256" key="8">
    <source>
        <dbReference type="HAMAP-Rule" id="MF_00083"/>
    </source>
</evidence>
<dbReference type="STRING" id="322505.SAMN04487836_1445"/>
<evidence type="ECO:0000256" key="1">
    <source>
        <dbReference type="ARBA" id="ARBA00013260"/>
    </source>
</evidence>
<dbReference type="eggNOG" id="COG0193">
    <property type="taxonomic scope" value="Bacteria"/>
</dbReference>
<dbReference type="HAMAP" id="MF_00083">
    <property type="entry name" value="Pept_tRNA_hydro_bact"/>
    <property type="match status" value="1"/>
</dbReference>
<evidence type="ECO:0000256" key="3">
    <source>
        <dbReference type="ARBA" id="ARBA00022801"/>
    </source>
</evidence>
<evidence type="ECO:0000256" key="9">
    <source>
        <dbReference type="RuleBase" id="RU000673"/>
    </source>
</evidence>
<feature type="site" description="Discriminates between blocked and unblocked aminoacyl-tRNA" evidence="8">
    <location>
        <position position="9"/>
    </location>
</feature>
<comment type="function">
    <text evidence="8">Catalyzes the release of premature peptidyl moieties from peptidyl-tRNA molecules trapped in stalled 50S ribosomal subunits, and thus maintains levels of free tRNAs and 50S ribosomes.</text>
</comment>
<organism evidence="11 12">
    <name type="scientific">Sharpea azabuensis</name>
    <dbReference type="NCBI Taxonomy" id="322505"/>
    <lineage>
        <taxon>Bacteria</taxon>
        <taxon>Bacillati</taxon>
        <taxon>Bacillota</taxon>
        <taxon>Erysipelotrichia</taxon>
        <taxon>Erysipelotrichales</taxon>
        <taxon>Coprobacillaceae</taxon>
        <taxon>Sharpea</taxon>
    </lineage>
</organism>
<dbReference type="GO" id="GO:0005737">
    <property type="term" value="C:cytoplasm"/>
    <property type="evidence" value="ECO:0007669"/>
    <property type="project" value="UniProtKB-SubCell"/>
</dbReference>
<dbReference type="GO" id="GO:0072344">
    <property type="term" value="P:rescue of stalled ribosome"/>
    <property type="evidence" value="ECO:0007669"/>
    <property type="project" value="UniProtKB-UniRule"/>
</dbReference>
<evidence type="ECO:0000256" key="4">
    <source>
        <dbReference type="ARBA" id="ARBA00022884"/>
    </source>
</evidence>
<dbReference type="Pfam" id="PF01195">
    <property type="entry name" value="Pept_tRNA_hydro"/>
    <property type="match status" value="1"/>
</dbReference>
<dbReference type="EMBL" id="FNYK01000016">
    <property type="protein sequence ID" value="SEI67576.1"/>
    <property type="molecule type" value="Genomic_DNA"/>
</dbReference>
<keyword evidence="12" id="KW-1185">Reference proteome</keyword>
<feature type="active site" description="Proton acceptor" evidence="8">
    <location>
        <position position="19"/>
    </location>
</feature>
<dbReference type="FunFam" id="3.40.50.1470:FF:000001">
    <property type="entry name" value="Peptidyl-tRNA hydrolase"/>
    <property type="match status" value="1"/>
</dbReference>